<sequence>MTLPHNGNQEELIKLVQSNPSLRQFHYQYNIYRVSCMSRDKLWNSVILPPRSDESPTWEIDPAEYVFRGKEDDDDLNYSIIRKEGKYLPWDSIMKPSIKPAGVLPKGRCIFNGMAPNSGVTKTQFTVKGWCNSRWVDCSQEE</sequence>
<dbReference type="OrthoDB" id="4088353at2759"/>
<dbReference type="Proteomes" id="UP000000709">
    <property type="component" value="Unassembled WGS sequence"/>
</dbReference>
<proteinExistence type="predicted"/>
<dbReference type="EMBL" id="GL996503">
    <property type="protein sequence ID" value="EGW31573.1"/>
    <property type="molecule type" value="Genomic_DNA"/>
</dbReference>
<dbReference type="GeneID" id="18874209"/>
<keyword evidence="2" id="KW-1185">Reference proteome</keyword>
<organism evidence="2">
    <name type="scientific">Spathaspora passalidarum (strain NRRL Y-27907 / 11-Y1)</name>
    <dbReference type="NCBI Taxonomy" id="619300"/>
    <lineage>
        <taxon>Eukaryota</taxon>
        <taxon>Fungi</taxon>
        <taxon>Dikarya</taxon>
        <taxon>Ascomycota</taxon>
        <taxon>Saccharomycotina</taxon>
        <taxon>Pichiomycetes</taxon>
        <taxon>Debaryomycetaceae</taxon>
        <taxon>Spathaspora</taxon>
    </lineage>
</organism>
<evidence type="ECO:0000313" key="1">
    <source>
        <dbReference type="EMBL" id="EGW31573.1"/>
    </source>
</evidence>
<evidence type="ECO:0000313" key="2">
    <source>
        <dbReference type="Proteomes" id="UP000000709"/>
    </source>
</evidence>
<dbReference type="KEGG" id="spaa:SPAPADRAFT_62189"/>
<dbReference type="HOGENOM" id="CLU_1817011_0_0_1"/>
<dbReference type="InParanoid" id="G3AQM6"/>
<gene>
    <name evidence="1" type="ORF">SPAPADRAFT_62189</name>
</gene>
<dbReference type="eggNOG" id="ENOG502SGNS">
    <property type="taxonomic scope" value="Eukaryota"/>
</dbReference>
<name>G3AQM6_SPAPN</name>
<protein>
    <submittedName>
        <fullName evidence="1">Uncharacterized protein</fullName>
    </submittedName>
</protein>
<reference evidence="1 2" key="1">
    <citation type="journal article" date="2011" name="Proc. Natl. Acad. Sci. U.S.A.">
        <title>Comparative genomics of xylose-fermenting fungi for enhanced biofuel production.</title>
        <authorList>
            <person name="Wohlbach D.J."/>
            <person name="Kuo A."/>
            <person name="Sato T.K."/>
            <person name="Potts K.M."/>
            <person name="Salamov A.A."/>
            <person name="LaButti K.M."/>
            <person name="Sun H."/>
            <person name="Clum A."/>
            <person name="Pangilinan J.L."/>
            <person name="Lindquist E.A."/>
            <person name="Lucas S."/>
            <person name="Lapidus A."/>
            <person name="Jin M."/>
            <person name="Gunawan C."/>
            <person name="Balan V."/>
            <person name="Dale B.E."/>
            <person name="Jeffries T.W."/>
            <person name="Zinkel R."/>
            <person name="Barry K.W."/>
            <person name="Grigoriev I.V."/>
            <person name="Gasch A.P."/>
        </authorList>
    </citation>
    <scope>NUCLEOTIDE SEQUENCE [LARGE SCALE GENOMIC DNA]</scope>
    <source>
        <strain evidence="2">NRRL Y-27907 / 11-Y1</strain>
    </source>
</reference>
<dbReference type="RefSeq" id="XP_007376351.1">
    <property type="nucleotide sequence ID" value="XM_007376289.1"/>
</dbReference>
<accession>G3AQM6</accession>
<dbReference type="AlphaFoldDB" id="G3AQM6"/>